<gene>
    <name evidence="11" type="ORF">Metal_1770</name>
</gene>
<dbReference type="InterPro" id="IPR031316">
    <property type="entry name" value="FlgM_C"/>
</dbReference>
<keyword evidence="11" id="KW-0966">Cell projection</keyword>
<evidence type="ECO:0000256" key="3">
    <source>
        <dbReference type="ARBA" id="ARBA00022491"/>
    </source>
</evidence>
<accession>H8GMY7</accession>
<dbReference type="GO" id="GO:0045892">
    <property type="term" value="P:negative regulation of DNA-templated transcription"/>
    <property type="evidence" value="ECO:0007669"/>
    <property type="project" value="InterPro"/>
</dbReference>
<evidence type="ECO:0000259" key="10">
    <source>
        <dbReference type="Pfam" id="PF04316"/>
    </source>
</evidence>
<comment type="function">
    <text evidence="7">Responsible for the coupling of flagellin expression to flagellar assembly by preventing expression of the flagellin genes when a component of the middle class of proteins is defective. It negatively regulates flagellar genes by inhibiting the activity of FliA by directly binding to FliA.</text>
</comment>
<evidence type="ECO:0000313" key="11">
    <source>
        <dbReference type="EMBL" id="EIC29539.1"/>
    </source>
</evidence>
<feature type="region of interest" description="Disordered" evidence="9">
    <location>
        <begin position="17"/>
        <end position="37"/>
    </location>
</feature>
<dbReference type="InterPro" id="IPR035890">
    <property type="entry name" value="Anti-sigma-28_factor_FlgM_sf"/>
</dbReference>
<dbReference type="eggNOG" id="COG2747">
    <property type="taxonomic scope" value="Bacteria"/>
</dbReference>
<dbReference type="RefSeq" id="WP_005371464.1">
    <property type="nucleotide sequence ID" value="NZ_CM001475.1"/>
</dbReference>
<dbReference type="SUPFAM" id="SSF101498">
    <property type="entry name" value="Anti-sigma factor FlgM"/>
    <property type="match status" value="1"/>
</dbReference>
<keyword evidence="6" id="KW-0804">Transcription</keyword>
<dbReference type="AlphaFoldDB" id="H8GMY7"/>
<keyword evidence="4" id="KW-1005">Bacterial flagellum biogenesis</keyword>
<dbReference type="HOGENOM" id="CLU_149304_0_1_6"/>
<name>H8GMY7_METAL</name>
<keyword evidence="11" id="KW-0969">Cilium</keyword>
<evidence type="ECO:0000256" key="9">
    <source>
        <dbReference type="SAM" id="MobiDB-lite"/>
    </source>
</evidence>
<evidence type="ECO:0000256" key="2">
    <source>
        <dbReference type="ARBA" id="ARBA00017823"/>
    </source>
</evidence>
<keyword evidence="5" id="KW-0805">Transcription regulation</keyword>
<protein>
    <recommendedName>
        <fullName evidence="2">Negative regulator of flagellin synthesis</fullName>
    </recommendedName>
    <alternativeName>
        <fullName evidence="8">Anti-sigma-28 factor</fullName>
    </alternativeName>
</protein>
<evidence type="ECO:0000313" key="12">
    <source>
        <dbReference type="Proteomes" id="UP000005090"/>
    </source>
</evidence>
<comment type="similarity">
    <text evidence="1">Belongs to the FlgM family.</text>
</comment>
<keyword evidence="3" id="KW-0678">Repressor</keyword>
<feature type="domain" description="Anti-sigma-28 factor FlgM C-terminal" evidence="10">
    <location>
        <begin position="48"/>
        <end position="92"/>
    </location>
</feature>
<dbReference type="STRING" id="686340.Metal_1770"/>
<dbReference type="NCBIfam" id="TIGR03824">
    <property type="entry name" value="FlgM_jcvi"/>
    <property type="match status" value="1"/>
</dbReference>
<organism evidence="11 12">
    <name type="scientific">Methylomicrobium album BG8</name>
    <dbReference type="NCBI Taxonomy" id="686340"/>
    <lineage>
        <taxon>Bacteria</taxon>
        <taxon>Pseudomonadati</taxon>
        <taxon>Pseudomonadota</taxon>
        <taxon>Gammaproteobacteria</taxon>
        <taxon>Methylococcales</taxon>
        <taxon>Methylococcaceae</taxon>
        <taxon>Methylomicrobium</taxon>
    </lineage>
</organism>
<dbReference type="EMBL" id="CM001475">
    <property type="protein sequence ID" value="EIC29539.1"/>
    <property type="molecule type" value="Genomic_DNA"/>
</dbReference>
<dbReference type="Proteomes" id="UP000005090">
    <property type="component" value="Chromosome"/>
</dbReference>
<dbReference type="GO" id="GO:0044781">
    <property type="term" value="P:bacterial-type flagellum organization"/>
    <property type="evidence" value="ECO:0007669"/>
    <property type="project" value="UniProtKB-KW"/>
</dbReference>
<evidence type="ECO:0000256" key="4">
    <source>
        <dbReference type="ARBA" id="ARBA00022795"/>
    </source>
</evidence>
<sequence>MAIEPIAGRLSSLAPVKPVKKADADDQKQVSAKTVKHEGDIPASTVVRDFKKAVELSPASTFDVDRINAVKKALAEGKYQIDAEKIAQKMIEFEKLLPPDKEI</sequence>
<dbReference type="Pfam" id="PF04316">
    <property type="entry name" value="FlgM"/>
    <property type="match status" value="1"/>
</dbReference>
<evidence type="ECO:0000256" key="5">
    <source>
        <dbReference type="ARBA" id="ARBA00023015"/>
    </source>
</evidence>
<evidence type="ECO:0000256" key="8">
    <source>
        <dbReference type="ARBA" id="ARBA00030117"/>
    </source>
</evidence>
<keyword evidence="12" id="KW-1185">Reference proteome</keyword>
<evidence type="ECO:0000256" key="7">
    <source>
        <dbReference type="ARBA" id="ARBA00024739"/>
    </source>
</evidence>
<keyword evidence="11" id="KW-0282">Flagellum</keyword>
<evidence type="ECO:0000256" key="6">
    <source>
        <dbReference type="ARBA" id="ARBA00023163"/>
    </source>
</evidence>
<reference evidence="11 12" key="1">
    <citation type="journal article" date="2013" name="Genome Announc.">
        <title>Genome Sequence of the Obligate Gammaproteobacterial Methanotroph Methylomicrobium album Strain BG8.</title>
        <authorList>
            <person name="Kits K.D."/>
            <person name="Kalyuzhnaya M.G."/>
            <person name="Klotz M.G."/>
            <person name="Jetten M.S."/>
            <person name="Op den Camp H.J."/>
            <person name="Vuilleumier S."/>
            <person name="Bringel F."/>
            <person name="Dispirito A.A."/>
            <person name="Murrell J.C."/>
            <person name="Bruce D."/>
            <person name="Cheng J.F."/>
            <person name="Copeland A."/>
            <person name="Goodwin L."/>
            <person name="Hauser L."/>
            <person name="Lajus A."/>
            <person name="Land M.L."/>
            <person name="Lapidus A."/>
            <person name="Lucas S."/>
            <person name="Medigue C."/>
            <person name="Pitluck S."/>
            <person name="Woyke T."/>
            <person name="Zeytun A."/>
            <person name="Stein L.Y."/>
        </authorList>
    </citation>
    <scope>NUCLEOTIDE SEQUENCE [LARGE SCALE GENOMIC DNA]</scope>
    <source>
        <strain evidence="11 12">BG8</strain>
    </source>
</reference>
<evidence type="ECO:0000256" key="1">
    <source>
        <dbReference type="ARBA" id="ARBA00005322"/>
    </source>
</evidence>
<dbReference type="InterPro" id="IPR007412">
    <property type="entry name" value="FlgM"/>
</dbReference>
<proteinExistence type="inferred from homology"/>